<evidence type="ECO:0000313" key="15">
    <source>
        <dbReference type="EMBL" id="ONI22865.1"/>
    </source>
</evidence>
<evidence type="ECO:0000256" key="13">
    <source>
        <dbReference type="SAM" id="SignalP"/>
    </source>
</evidence>
<keyword evidence="11" id="KW-0325">Glycoprotein</keyword>
<dbReference type="PROSITE" id="PS51450">
    <property type="entry name" value="LRR"/>
    <property type="match status" value="2"/>
</dbReference>
<evidence type="ECO:0000256" key="8">
    <source>
        <dbReference type="ARBA" id="ARBA00022989"/>
    </source>
</evidence>
<keyword evidence="5 12" id="KW-0812">Transmembrane</keyword>
<dbReference type="OrthoDB" id="1401307at2759"/>
<accession>A0A251QJN0</accession>
<evidence type="ECO:0000259" key="14">
    <source>
        <dbReference type="Pfam" id="PF08263"/>
    </source>
</evidence>
<feature type="signal peptide" evidence="13">
    <location>
        <begin position="1"/>
        <end position="24"/>
    </location>
</feature>
<keyword evidence="3" id="KW-1003">Cell membrane</keyword>
<dbReference type="AlphaFoldDB" id="A0A251QJN0"/>
<evidence type="ECO:0000256" key="2">
    <source>
        <dbReference type="ARBA" id="ARBA00009592"/>
    </source>
</evidence>
<dbReference type="PANTHER" id="PTHR48063:SF98">
    <property type="entry name" value="LRR RECEPTOR-LIKE SERINE_THREONINE-PROTEIN KINASE FLS2"/>
    <property type="match status" value="1"/>
</dbReference>
<evidence type="ECO:0000256" key="11">
    <source>
        <dbReference type="ARBA" id="ARBA00023180"/>
    </source>
</evidence>
<dbReference type="InterPro" id="IPR001611">
    <property type="entry name" value="Leu-rich_rpt"/>
</dbReference>
<evidence type="ECO:0000313" key="16">
    <source>
        <dbReference type="Proteomes" id="UP000006882"/>
    </source>
</evidence>
<dbReference type="FunFam" id="3.80.10.10:FF:000095">
    <property type="entry name" value="LRR receptor-like serine/threonine-protein kinase GSO1"/>
    <property type="match status" value="1"/>
</dbReference>
<gene>
    <name evidence="15" type="ORF">PRUPE_2G155500</name>
</gene>
<keyword evidence="4" id="KW-0433">Leucine-rich repeat</keyword>
<reference evidence="15 16" key="1">
    <citation type="journal article" date="2013" name="Nat. Genet.">
        <title>The high-quality draft genome of peach (Prunus persica) identifies unique patterns of genetic diversity, domestication and genome evolution.</title>
        <authorList>
            <consortium name="International Peach Genome Initiative"/>
            <person name="Verde I."/>
            <person name="Abbott A.G."/>
            <person name="Scalabrin S."/>
            <person name="Jung S."/>
            <person name="Shu S."/>
            <person name="Marroni F."/>
            <person name="Zhebentyayeva T."/>
            <person name="Dettori M.T."/>
            <person name="Grimwood J."/>
            <person name="Cattonaro F."/>
            <person name="Zuccolo A."/>
            <person name="Rossini L."/>
            <person name="Jenkins J."/>
            <person name="Vendramin E."/>
            <person name="Meisel L.A."/>
            <person name="Decroocq V."/>
            <person name="Sosinski B."/>
            <person name="Prochnik S."/>
            <person name="Mitros T."/>
            <person name="Policriti A."/>
            <person name="Cipriani G."/>
            <person name="Dondini L."/>
            <person name="Ficklin S."/>
            <person name="Goodstein D.M."/>
            <person name="Xuan P."/>
            <person name="Del Fabbro C."/>
            <person name="Aramini V."/>
            <person name="Copetti D."/>
            <person name="Gonzalez S."/>
            <person name="Horner D.S."/>
            <person name="Falchi R."/>
            <person name="Lucas S."/>
            <person name="Mica E."/>
            <person name="Maldonado J."/>
            <person name="Lazzari B."/>
            <person name="Bielenberg D."/>
            <person name="Pirona R."/>
            <person name="Miculan M."/>
            <person name="Barakat A."/>
            <person name="Testolin R."/>
            <person name="Stella A."/>
            <person name="Tartarini S."/>
            <person name="Tonutti P."/>
            <person name="Arus P."/>
            <person name="Orellana A."/>
            <person name="Wells C."/>
            <person name="Main D."/>
            <person name="Vizzotto G."/>
            <person name="Silva H."/>
            <person name="Salamini F."/>
            <person name="Schmutz J."/>
            <person name="Morgante M."/>
            <person name="Rokhsar D.S."/>
        </authorList>
    </citation>
    <scope>NUCLEOTIDE SEQUENCE [LARGE SCALE GENOMIC DNA]</scope>
    <source>
        <strain evidence="16">cv. Nemared</strain>
    </source>
</reference>
<evidence type="ECO:0000256" key="6">
    <source>
        <dbReference type="ARBA" id="ARBA00022729"/>
    </source>
</evidence>
<evidence type="ECO:0000256" key="7">
    <source>
        <dbReference type="ARBA" id="ARBA00022737"/>
    </source>
</evidence>
<comment type="subcellular location">
    <subcellularLocation>
        <location evidence="1">Cell membrane</location>
        <topology evidence="1">Single-pass type I membrane protein</topology>
    </subcellularLocation>
</comment>
<dbReference type="SMART" id="SM00365">
    <property type="entry name" value="LRR_SD22"/>
    <property type="match status" value="8"/>
</dbReference>
<evidence type="ECO:0000256" key="10">
    <source>
        <dbReference type="ARBA" id="ARBA00023170"/>
    </source>
</evidence>
<dbReference type="FunFam" id="3.80.10.10:FF:001347">
    <property type="entry name" value="LRR receptor-like serine/threonine-protein kinase GSO2"/>
    <property type="match status" value="1"/>
</dbReference>
<dbReference type="InterPro" id="IPR032675">
    <property type="entry name" value="LRR_dom_sf"/>
</dbReference>
<dbReference type="SUPFAM" id="SSF52058">
    <property type="entry name" value="L domain-like"/>
    <property type="match status" value="3"/>
</dbReference>
<dbReference type="PRINTS" id="PR00019">
    <property type="entry name" value="LEURICHRPT"/>
</dbReference>
<dbReference type="Gramene" id="ONI22865">
    <property type="protein sequence ID" value="ONI22865"/>
    <property type="gene ID" value="PRUPE_2G155500"/>
</dbReference>
<name>A0A251QJN0_PRUPE</name>
<comment type="similarity">
    <text evidence="2">Belongs to the RLP family.</text>
</comment>
<evidence type="ECO:0000256" key="4">
    <source>
        <dbReference type="ARBA" id="ARBA00022614"/>
    </source>
</evidence>
<sequence>MQGHGRCLKLFLAFALLLLQYTQGGEVDHSQRDTNVTIRCIERERQALLAFKRGLVDKSDDLLSSWGSEAQKQDCCRWVGVSCSKQTGHVLLLDLSNEVVGGYFKFRGKMISPKLIELHHLQHLDLNYINFNGRQFPYFIGSLINLRYLDLSFTKFGGKFPSQVGNLTNLVYLDLSFNSFTNVENLNWLPLLLSLRYLDLSFANLSNVLDWPEAINKLPELTTLTLLNCDLRSPILSTLSYVNSSKSLASVDLSINHLSTSSIFLLLSNYNTSLVHLDLSDNLLAGSIPDVFGNMRSLAHLDLSSNQLEGSLQDLTNLSSLEGLSLSNNQLSGVISGTHFSKLSKLRNLDLSSNSLVLDIHADWIPPFQLHFIQLESCKMGPHFPKWLQTQKNISYLDMSDAGISDILPSWFWSLCRNVEYMDLARNQIRGTFPNLTLEFSYSPEQHLSSNKLEGQIPLVLLNAPYLDLSANKLEGPIPSVLSKASYLDLSSNKLEGPIPSVLLNAPYLNLRSNKLEGSIPSVLSKASFLDLSSNKLEGPIPSVLSKASYLDLSSNKLEGPIPSVLSNVTHLDLSNNKLSGSISFLCSSAAIGLVFLNLSSNNVYGQVSDCWTHLENLVMLDLSYNALSGKIPTTIGFVFRIETLKLRSNIFVGQLPVSLKNCTSLVVIDVGDNKLSGPIPEWLGVSLKNLVILMLSSNHFNGSLPSQLCHLIRIQNLDFSMNNFSGSIPSCLKNLTTLAQKGNSSLRSEHSYATSSYLSRYNYPYVDDATFMWKGGVQTFRSILWLVKRIDLSSNKLTGEIPSEISHLVGLVSLNLSRNQLTGQITKEIENLQSLDSLDLSRNHIDGRIPTSLARIDRLGFLDLSYNNLFGKIPIGTQLQGFDPSFYAGNLQLCGPPLKKMCADEVEKGPSEQTDFINQKDKDELITLGFYISMGLGFAAGFWGVCGTLIFSRSWRYTYLKFLNGLNDWFFVRIALLKRQLKDA</sequence>
<dbReference type="InterPro" id="IPR046956">
    <property type="entry name" value="RLP23-like"/>
</dbReference>
<feature type="chain" id="PRO_5012784035" description="Leucine-rich repeat-containing N-terminal plant-type domain-containing protein" evidence="13">
    <location>
        <begin position="25"/>
        <end position="985"/>
    </location>
</feature>
<evidence type="ECO:0000256" key="5">
    <source>
        <dbReference type="ARBA" id="ARBA00022692"/>
    </source>
</evidence>
<dbReference type="Pfam" id="PF00560">
    <property type="entry name" value="LRR_1"/>
    <property type="match status" value="10"/>
</dbReference>
<dbReference type="SMR" id="A0A251QJN0"/>
<evidence type="ECO:0000256" key="1">
    <source>
        <dbReference type="ARBA" id="ARBA00004251"/>
    </source>
</evidence>
<dbReference type="Gene3D" id="3.80.10.10">
    <property type="entry name" value="Ribonuclease Inhibitor"/>
    <property type="match status" value="5"/>
</dbReference>
<dbReference type="Pfam" id="PF08263">
    <property type="entry name" value="LRRNT_2"/>
    <property type="match status" value="1"/>
</dbReference>
<organism evidence="15 16">
    <name type="scientific">Prunus persica</name>
    <name type="common">Peach</name>
    <name type="synonym">Amygdalus persica</name>
    <dbReference type="NCBI Taxonomy" id="3760"/>
    <lineage>
        <taxon>Eukaryota</taxon>
        <taxon>Viridiplantae</taxon>
        <taxon>Streptophyta</taxon>
        <taxon>Embryophyta</taxon>
        <taxon>Tracheophyta</taxon>
        <taxon>Spermatophyta</taxon>
        <taxon>Magnoliopsida</taxon>
        <taxon>eudicotyledons</taxon>
        <taxon>Gunneridae</taxon>
        <taxon>Pentapetalae</taxon>
        <taxon>rosids</taxon>
        <taxon>fabids</taxon>
        <taxon>Rosales</taxon>
        <taxon>Rosaceae</taxon>
        <taxon>Amygdaloideae</taxon>
        <taxon>Amygdaleae</taxon>
        <taxon>Prunus</taxon>
    </lineage>
</organism>
<keyword evidence="6 13" id="KW-0732">Signal</keyword>
<dbReference type="SMART" id="SM00369">
    <property type="entry name" value="LRR_TYP"/>
    <property type="match status" value="11"/>
</dbReference>
<dbReference type="EMBL" id="CM007652">
    <property type="protein sequence ID" value="ONI22865.1"/>
    <property type="molecule type" value="Genomic_DNA"/>
</dbReference>
<proteinExistence type="inferred from homology"/>
<dbReference type="FunFam" id="3.80.10.10:FF:000111">
    <property type="entry name" value="LRR receptor-like serine/threonine-protein kinase ERECTA"/>
    <property type="match status" value="1"/>
</dbReference>
<dbReference type="GO" id="GO:0005886">
    <property type="term" value="C:plasma membrane"/>
    <property type="evidence" value="ECO:0007669"/>
    <property type="project" value="UniProtKB-SubCell"/>
</dbReference>
<dbReference type="STRING" id="3760.A0A251QJN0"/>
<dbReference type="Proteomes" id="UP000006882">
    <property type="component" value="Chromosome G2"/>
</dbReference>
<dbReference type="InterPro" id="IPR003591">
    <property type="entry name" value="Leu-rich_rpt_typical-subtyp"/>
</dbReference>
<keyword evidence="16" id="KW-1185">Reference proteome</keyword>
<evidence type="ECO:0000256" key="3">
    <source>
        <dbReference type="ARBA" id="ARBA00022475"/>
    </source>
</evidence>
<feature type="transmembrane region" description="Helical" evidence="12">
    <location>
        <begin position="929"/>
        <end position="952"/>
    </location>
</feature>
<keyword evidence="8 12" id="KW-1133">Transmembrane helix</keyword>
<keyword evidence="7" id="KW-0677">Repeat</keyword>
<keyword evidence="9 12" id="KW-0472">Membrane</keyword>
<evidence type="ECO:0000256" key="12">
    <source>
        <dbReference type="SAM" id="Phobius"/>
    </source>
</evidence>
<evidence type="ECO:0000256" key="9">
    <source>
        <dbReference type="ARBA" id="ARBA00023136"/>
    </source>
</evidence>
<protein>
    <recommendedName>
        <fullName evidence="14">Leucine-rich repeat-containing N-terminal plant-type domain-containing protein</fullName>
    </recommendedName>
</protein>
<keyword evidence="10" id="KW-0675">Receptor</keyword>
<feature type="domain" description="Leucine-rich repeat-containing N-terminal plant-type" evidence="14">
    <location>
        <begin position="43"/>
        <end position="84"/>
    </location>
</feature>
<dbReference type="InterPro" id="IPR013210">
    <property type="entry name" value="LRR_N_plant-typ"/>
</dbReference>
<dbReference type="PANTHER" id="PTHR48063">
    <property type="entry name" value="LRR RECEPTOR-LIKE KINASE"/>
    <property type="match status" value="1"/>
</dbReference>